<feature type="domain" description="C2H2-type" evidence="16">
    <location>
        <begin position="156"/>
        <end position="185"/>
    </location>
</feature>
<feature type="region of interest" description="Disordered" evidence="15">
    <location>
        <begin position="539"/>
        <end position="620"/>
    </location>
</feature>
<dbReference type="FunFam" id="3.30.160.60:FF:000993">
    <property type="entry name" value="pH-response transcription factor pacC/RIM101"/>
    <property type="match status" value="1"/>
</dbReference>
<proteinExistence type="inferred from homology"/>
<dbReference type="SMART" id="SM00355">
    <property type="entry name" value="ZnF_C2H2"/>
    <property type="match status" value="3"/>
</dbReference>
<keyword evidence="5 14" id="KW-0863">Zinc-finger</keyword>
<dbReference type="GO" id="GO:0003677">
    <property type="term" value="F:DNA binding"/>
    <property type="evidence" value="ECO:0007669"/>
    <property type="project" value="UniProtKB-KW"/>
</dbReference>
<evidence type="ECO:0000256" key="14">
    <source>
        <dbReference type="PROSITE-ProRule" id="PRU00042"/>
    </source>
</evidence>
<dbReference type="EMBL" id="JPOX01000006">
    <property type="protein sequence ID" value="KFX50742.1"/>
    <property type="molecule type" value="Genomic_DNA"/>
</dbReference>
<evidence type="ECO:0000256" key="15">
    <source>
        <dbReference type="SAM" id="MobiDB-lite"/>
    </source>
</evidence>
<feature type="domain" description="C2H2-type" evidence="16">
    <location>
        <begin position="186"/>
        <end position="213"/>
    </location>
</feature>
<feature type="compositionally biased region" description="Basic and acidic residues" evidence="15">
    <location>
        <begin position="542"/>
        <end position="583"/>
    </location>
</feature>
<feature type="compositionally biased region" description="Low complexity" evidence="15">
    <location>
        <begin position="656"/>
        <end position="666"/>
    </location>
</feature>
<evidence type="ECO:0000256" key="8">
    <source>
        <dbReference type="ARBA" id="ARBA00023125"/>
    </source>
</evidence>
<evidence type="ECO:0000256" key="2">
    <source>
        <dbReference type="ARBA" id="ARBA00022491"/>
    </source>
</evidence>
<evidence type="ECO:0000256" key="13">
    <source>
        <dbReference type="ARBA" id="ARBA00039490"/>
    </source>
</evidence>
<evidence type="ECO:0000259" key="16">
    <source>
        <dbReference type="PROSITE" id="PS50157"/>
    </source>
</evidence>
<evidence type="ECO:0000256" key="3">
    <source>
        <dbReference type="ARBA" id="ARBA00022723"/>
    </source>
</evidence>
<evidence type="ECO:0000313" key="17">
    <source>
        <dbReference type="EMBL" id="KFX50742.1"/>
    </source>
</evidence>
<dbReference type="GO" id="GO:0045944">
    <property type="term" value="P:positive regulation of transcription by RNA polymerase II"/>
    <property type="evidence" value="ECO:0007669"/>
    <property type="project" value="TreeGrafter"/>
</dbReference>
<feature type="compositionally biased region" description="Low complexity" evidence="15">
    <location>
        <begin position="1"/>
        <end position="36"/>
    </location>
</feature>
<feature type="region of interest" description="Disordered" evidence="15">
    <location>
        <begin position="1"/>
        <end position="85"/>
    </location>
</feature>
<feature type="compositionally biased region" description="Low complexity" evidence="15">
    <location>
        <begin position="466"/>
        <end position="486"/>
    </location>
</feature>
<evidence type="ECO:0000256" key="9">
    <source>
        <dbReference type="ARBA" id="ARBA00023159"/>
    </source>
</evidence>
<dbReference type="GO" id="GO:0008270">
    <property type="term" value="F:zinc ion binding"/>
    <property type="evidence" value="ECO:0007669"/>
    <property type="project" value="UniProtKB-KW"/>
</dbReference>
<organism evidence="17">
    <name type="scientific">Talaromyces marneffei PM1</name>
    <dbReference type="NCBI Taxonomy" id="1077442"/>
    <lineage>
        <taxon>Eukaryota</taxon>
        <taxon>Fungi</taxon>
        <taxon>Dikarya</taxon>
        <taxon>Ascomycota</taxon>
        <taxon>Pezizomycotina</taxon>
        <taxon>Eurotiomycetes</taxon>
        <taxon>Eurotiomycetidae</taxon>
        <taxon>Eurotiales</taxon>
        <taxon>Trichocomaceae</taxon>
        <taxon>Talaromyces</taxon>
        <taxon>Talaromyces sect. Talaromyces</taxon>
    </lineage>
</organism>
<feature type="region of interest" description="Disordered" evidence="15">
    <location>
        <begin position="452"/>
        <end position="498"/>
    </location>
</feature>
<dbReference type="InterPro" id="IPR036236">
    <property type="entry name" value="Znf_C2H2_sf"/>
</dbReference>
<sequence length="729" mass="78700">MADTAPATSAPPAAATTAPAVAPSQQQFQNTAQPQPSETSSAQSPNASTTTATNGQSQAPAPVQFQNQTQNQAQPQTQTPTQAQAQAQAQAAQAQAQAAAAVAVVGNQSNTNGNSGIEEFPCMWQGCTERCANPETLYEHVCEKHVGRKSTNNLNLTCQWGNCRTTTVKRDHITSHIRVHVPLKPHKCELCGKAFKRPQDLKKHVKTHADDSVLIRSPGPSDVRGQEIPYGMMNNPKGFPAGAHYFEQPMNPVHAGQGYHPQAQYYQGQPHAQPPTAAYGNVYYTLNSGDNHTVYDSRKRIFDSVNAFFGDTKRRQFDPTSYAAIGQRLGGLQGLQLPLSAAPAPDYHMGGGIPVGPGGGYGPALAAPAYHLPPMTNARTKNDLLDLDRMLETIHTTVYESDDHVAAAGIAQPGATYIPRMSHGGTTHQTPPITLPSSHAIATTSHMSNASIVASTSPGSTPALTPPSSVVSYASSHSPSSYSHRVSPPHDQDMSMYPRLPSTTAHEMAGGYTASTNAAPPSTLSNSFDYNDRRRWMGGVLERSRPDDYAKSPMDDVMEDGERTPTRKDPLDHESNESDDKFNHSLIDPALQQATRSSSSPDAEAAKRAAKTAAEVTQRGEEEWLENVRILEQLRAYIRDRLTRGDYEDEQESTSDDTASSGASNSQDDHMEGVEHTEHSHPTEDRHMSEESNPLAALKELTTSSPPPTQGLYPTLKGIEDYAESTKME</sequence>
<dbReference type="eggNOG" id="KOG1721">
    <property type="taxonomic scope" value="Eukaryota"/>
</dbReference>
<keyword evidence="8" id="KW-0238">DNA-binding</keyword>
<dbReference type="Pfam" id="PF00096">
    <property type="entry name" value="zf-C2H2"/>
    <property type="match status" value="1"/>
</dbReference>
<dbReference type="AlphaFoldDB" id="A0A093VDX3"/>
<reference key="1">
    <citation type="journal article" date="2014" name="PLoS Genet.">
        <title>Signature Gene Expression Reveals Novel Clues to the Molecular Mechanisms of Dimorphic Transition in Penicillium marneffei.</title>
        <authorList>
            <person name="Yang E."/>
            <person name="Wang G."/>
            <person name="Cai J."/>
            <person name="Woo P.C."/>
            <person name="Lau S.K."/>
            <person name="Yuen K.-Y."/>
            <person name="Chow W.-N."/>
            <person name="Lin X."/>
        </authorList>
    </citation>
    <scope>NUCLEOTIDE SEQUENCE [LARGE SCALE GENOMIC DNA]</scope>
    <source>
        <strain>PM1</strain>
    </source>
</reference>
<evidence type="ECO:0000256" key="1">
    <source>
        <dbReference type="ARBA" id="ARBA00004123"/>
    </source>
</evidence>
<dbReference type="PROSITE" id="PS00028">
    <property type="entry name" value="ZINC_FINGER_C2H2_1"/>
    <property type="match status" value="2"/>
</dbReference>
<feature type="region of interest" description="Disordered" evidence="15">
    <location>
        <begin position="646"/>
        <end position="729"/>
    </location>
</feature>
<evidence type="ECO:0000256" key="5">
    <source>
        <dbReference type="ARBA" id="ARBA00022771"/>
    </source>
</evidence>
<dbReference type="Gene3D" id="3.30.160.60">
    <property type="entry name" value="Classic Zinc Finger"/>
    <property type="match status" value="2"/>
</dbReference>
<feature type="compositionally biased region" description="Low complexity" evidence="15">
    <location>
        <begin position="61"/>
        <end position="85"/>
    </location>
</feature>
<keyword evidence="9" id="KW-0010">Activator</keyword>
<accession>A0A093VDX3</accession>
<dbReference type="GO" id="GO:0005634">
    <property type="term" value="C:nucleus"/>
    <property type="evidence" value="ECO:0007669"/>
    <property type="project" value="UniProtKB-SubCell"/>
</dbReference>
<dbReference type="HOGENOM" id="CLU_012842_1_0_1"/>
<keyword evidence="4" id="KW-0677">Repeat</keyword>
<name>A0A093VDX3_TALMA</name>
<dbReference type="PANTHER" id="PTHR47257:SF1">
    <property type="entry name" value="PH-RESPONSE TRANSCRIPTION FACTOR PACC_RIM101"/>
    <property type="match status" value="1"/>
</dbReference>
<evidence type="ECO:0000256" key="11">
    <source>
        <dbReference type="ARBA" id="ARBA00023242"/>
    </source>
</evidence>
<feature type="compositionally biased region" description="Polar residues" evidence="15">
    <location>
        <begin position="37"/>
        <end position="59"/>
    </location>
</feature>
<feature type="compositionally biased region" description="Polar residues" evidence="15">
    <location>
        <begin position="452"/>
        <end position="463"/>
    </location>
</feature>
<protein>
    <recommendedName>
        <fullName evidence="13">pH-response transcription factor pacC/RIM101</fullName>
    </recommendedName>
</protein>
<feature type="compositionally biased region" description="Polar residues" evidence="15">
    <location>
        <begin position="592"/>
        <end position="601"/>
    </location>
</feature>
<comment type="similarity">
    <text evidence="12">Belongs to the pacC/RIM101 family.</text>
</comment>
<keyword evidence="2" id="KW-0678">Repressor</keyword>
<evidence type="ECO:0000256" key="10">
    <source>
        <dbReference type="ARBA" id="ARBA00023163"/>
    </source>
</evidence>
<keyword evidence="7" id="KW-0805">Transcription regulation</keyword>
<dbReference type="InterPro" id="IPR050806">
    <property type="entry name" value="pacC/RIM101"/>
</dbReference>
<keyword evidence="11" id="KW-0539">Nucleus</keyword>
<keyword evidence="6" id="KW-0862">Zinc</keyword>
<dbReference type="InterPro" id="IPR013087">
    <property type="entry name" value="Znf_C2H2_type"/>
</dbReference>
<keyword evidence="10" id="KW-0804">Transcription</keyword>
<comment type="subcellular location">
    <subcellularLocation>
        <location evidence="1">Nucleus</location>
    </subcellularLocation>
</comment>
<reference evidence="17" key="2">
    <citation type="journal article" date="2014" name="PLoS Genet.">
        <title>Signature gene expression reveals novel clues to the molecular mechanisms of dimorphic transition in Penicillium marneffei.</title>
        <authorList>
            <person name="Yang E."/>
            <person name="Wang G."/>
            <person name="Cai J."/>
            <person name="Woo P.C."/>
            <person name="Lau S.K."/>
            <person name="Yuen K.-Y."/>
            <person name="Chow W.-N."/>
            <person name="Lin X."/>
        </authorList>
    </citation>
    <scope>NUCLEOTIDE SEQUENCE</scope>
    <source>
        <strain evidence="17">PM1</strain>
    </source>
</reference>
<dbReference type="PANTHER" id="PTHR47257">
    <property type="entry name" value="PH-RESPONSE TRANSCRIPTION FACTOR PACC/RIM101"/>
    <property type="match status" value="1"/>
</dbReference>
<evidence type="ECO:0000256" key="7">
    <source>
        <dbReference type="ARBA" id="ARBA00023015"/>
    </source>
</evidence>
<gene>
    <name evidence="17" type="ORF">GQ26_0060520</name>
</gene>
<dbReference type="PROSITE" id="PS50157">
    <property type="entry name" value="ZINC_FINGER_C2H2_2"/>
    <property type="match status" value="2"/>
</dbReference>
<evidence type="ECO:0000256" key="6">
    <source>
        <dbReference type="ARBA" id="ARBA00022833"/>
    </source>
</evidence>
<dbReference type="SUPFAM" id="SSF57667">
    <property type="entry name" value="beta-beta-alpha zinc fingers"/>
    <property type="match status" value="1"/>
</dbReference>
<keyword evidence="3" id="KW-0479">Metal-binding</keyword>
<comment type="caution">
    <text evidence="17">The sequence shown here is derived from an EMBL/GenBank/DDBJ whole genome shotgun (WGS) entry which is preliminary data.</text>
</comment>
<feature type="compositionally biased region" description="Basic and acidic residues" evidence="15">
    <location>
        <begin position="667"/>
        <end position="690"/>
    </location>
</feature>
<evidence type="ECO:0000256" key="4">
    <source>
        <dbReference type="ARBA" id="ARBA00022737"/>
    </source>
</evidence>
<evidence type="ECO:0000256" key="12">
    <source>
        <dbReference type="ARBA" id="ARBA00038089"/>
    </source>
</evidence>
<feature type="compositionally biased region" description="Basic and acidic residues" evidence="15">
    <location>
        <begin position="718"/>
        <end position="729"/>
    </location>
</feature>